<name>A0A1F7HIZ3_9BACT</name>
<reference evidence="2 3" key="1">
    <citation type="journal article" date="2016" name="Nat. Commun.">
        <title>Thousands of microbial genomes shed light on interconnected biogeochemical processes in an aquifer system.</title>
        <authorList>
            <person name="Anantharaman K."/>
            <person name="Brown C.T."/>
            <person name="Hug L.A."/>
            <person name="Sharon I."/>
            <person name="Castelle C.J."/>
            <person name="Probst A.J."/>
            <person name="Thomas B.C."/>
            <person name="Singh A."/>
            <person name="Wilkins M.J."/>
            <person name="Karaoz U."/>
            <person name="Brodie E.L."/>
            <person name="Williams K.H."/>
            <person name="Hubbard S.S."/>
            <person name="Banfield J.F."/>
        </authorList>
    </citation>
    <scope>NUCLEOTIDE SEQUENCE [LARGE SCALE GENOMIC DNA]</scope>
</reference>
<dbReference type="NCBIfam" id="TIGR02532">
    <property type="entry name" value="IV_pilin_GFxxxE"/>
    <property type="match status" value="1"/>
</dbReference>
<keyword evidence="1" id="KW-0812">Transmembrane</keyword>
<proteinExistence type="predicted"/>
<keyword evidence="1" id="KW-1133">Transmembrane helix</keyword>
<evidence type="ECO:0008006" key="4">
    <source>
        <dbReference type="Google" id="ProtNLM"/>
    </source>
</evidence>
<dbReference type="EMBL" id="MFZV01000031">
    <property type="protein sequence ID" value="OGK31033.1"/>
    <property type="molecule type" value="Genomic_DNA"/>
</dbReference>
<comment type="caution">
    <text evidence="2">The sequence shown here is derived from an EMBL/GenBank/DDBJ whole genome shotgun (WGS) entry which is preliminary data.</text>
</comment>
<protein>
    <recommendedName>
        <fullName evidence="4">Prepilin-type N-terminal cleavage/methylation domain-containing protein</fullName>
    </recommendedName>
</protein>
<accession>A0A1F7HIZ3</accession>
<organism evidence="2 3">
    <name type="scientific">Candidatus Roizmanbacteria bacterium RIFCSPHIGHO2_12_FULL_33_9</name>
    <dbReference type="NCBI Taxonomy" id="1802045"/>
    <lineage>
        <taxon>Bacteria</taxon>
        <taxon>Candidatus Roizmaniibacteriota</taxon>
    </lineage>
</organism>
<evidence type="ECO:0000256" key="1">
    <source>
        <dbReference type="SAM" id="Phobius"/>
    </source>
</evidence>
<evidence type="ECO:0000313" key="2">
    <source>
        <dbReference type="EMBL" id="OGK31033.1"/>
    </source>
</evidence>
<keyword evidence="1" id="KW-0472">Membrane</keyword>
<dbReference type="AlphaFoldDB" id="A0A1F7HIZ3"/>
<feature type="transmembrane region" description="Helical" evidence="1">
    <location>
        <begin position="15"/>
        <end position="35"/>
    </location>
</feature>
<sequence length="183" mass="20317">MLFKKINGFTLMETIVVIGLISLILPIIFSIIFSITRHQARVYVLSTVKREGDNALSIIENKLRNNAVSIFSDQALLNQVCTSLDYDGGDGTSFYISDKTGQWFKFSLSNDEIASSSSIPNSSQNLTSSSNTRITSFNINCQQTSTFTQPVVGIAFTIEQKQSQSQRVEDIASLNYSTKIKLH</sequence>
<dbReference type="InterPro" id="IPR012902">
    <property type="entry name" value="N_methyl_site"/>
</dbReference>
<evidence type="ECO:0000313" key="3">
    <source>
        <dbReference type="Proteomes" id="UP000177199"/>
    </source>
</evidence>
<dbReference type="Proteomes" id="UP000177199">
    <property type="component" value="Unassembled WGS sequence"/>
</dbReference>
<gene>
    <name evidence="2" type="ORF">A3F29_03195</name>
</gene>